<dbReference type="GO" id="GO:0030855">
    <property type="term" value="P:epithelial cell differentiation"/>
    <property type="evidence" value="ECO:0007669"/>
    <property type="project" value="TreeGrafter"/>
</dbReference>
<feature type="coiled-coil region" evidence="16">
    <location>
        <begin position="1023"/>
        <end position="1054"/>
    </location>
</feature>
<keyword evidence="9 16" id="KW-0175">Coiled coil</keyword>
<dbReference type="PANTHER" id="PTHR23239">
    <property type="entry name" value="INTERMEDIATE FILAMENT"/>
    <property type="match status" value="1"/>
</dbReference>
<dbReference type="InterPro" id="IPR039008">
    <property type="entry name" value="IF_rod_dom"/>
</dbReference>
<dbReference type="STRING" id="8469.M7BE66"/>
<dbReference type="GO" id="GO:0007399">
    <property type="term" value="P:nervous system development"/>
    <property type="evidence" value="ECO:0007669"/>
    <property type="project" value="UniProtKB-KW"/>
</dbReference>
<dbReference type="SUPFAM" id="SSF64593">
    <property type="entry name" value="Intermediate filament protein, coiled coil region"/>
    <property type="match status" value="3"/>
</dbReference>
<dbReference type="PROSITE" id="PS51842">
    <property type="entry name" value="IF_ROD_2"/>
    <property type="match status" value="3"/>
</dbReference>
<evidence type="ECO:0000256" key="2">
    <source>
        <dbReference type="ARBA" id="ARBA00022499"/>
    </source>
</evidence>
<dbReference type="FunFam" id="1.20.5.170:FF:000002">
    <property type="entry name" value="Type I keratin KA11"/>
    <property type="match status" value="1"/>
</dbReference>
<evidence type="ECO:0000256" key="14">
    <source>
        <dbReference type="PROSITE-ProRule" id="PRU00267"/>
    </source>
</evidence>
<keyword evidence="1" id="KW-0488">Methylation</keyword>
<feature type="coiled-coil region" evidence="16">
    <location>
        <begin position="701"/>
        <end position="728"/>
    </location>
</feature>
<name>M7BE66_CHEMY</name>
<feature type="compositionally biased region" description="Basic and acidic residues" evidence="17">
    <location>
        <begin position="1071"/>
        <end position="1086"/>
    </location>
</feature>
<keyword evidence="5 15" id="KW-0403">Intermediate filament</keyword>
<evidence type="ECO:0000256" key="1">
    <source>
        <dbReference type="ARBA" id="ARBA00022481"/>
    </source>
</evidence>
<feature type="coiled-coil region" evidence="16">
    <location>
        <begin position="93"/>
        <end position="120"/>
    </location>
</feature>
<evidence type="ECO:0000259" key="18">
    <source>
        <dbReference type="PROSITE" id="PS50118"/>
    </source>
</evidence>
<keyword evidence="2" id="KW-1017">Isopeptide bond</keyword>
<dbReference type="GO" id="GO:0003677">
    <property type="term" value="F:DNA binding"/>
    <property type="evidence" value="ECO:0007669"/>
    <property type="project" value="UniProtKB-UniRule"/>
</dbReference>
<dbReference type="eggNOG" id="KOG4715">
    <property type="taxonomic scope" value="Eukaryota"/>
</dbReference>
<evidence type="ECO:0000256" key="17">
    <source>
        <dbReference type="SAM" id="MobiDB-lite"/>
    </source>
</evidence>
<feature type="coiled-coil region" evidence="16">
    <location>
        <begin position="429"/>
        <end position="477"/>
    </location>
</feature>
<dbReference type="SUPFAM" id="SSF47095">
    <property type="entry name" value="HMG-box"/>
    <property type="match status" value="1"/>
</dbReference>
<dbReference type="PRINTS" id="PR01248">
    <property type="entry name" value="TYPE1KERATIN"/>
</dbReference>
<dbReference type="FunFam" id="1.20.5.500:FF:000001">
    <property type="entry name" value="Type II keratin 23"/>
    <property type="match status" value="2"/>
</dbReference>
<keyword evidence="7" id="KW-0156">Chromatin regulator</keyword>
<feature type="region of interest" description="Disordered" evidence="17">
    <location>
        <begin position="1071"/>
        <end position="1093"/>
    </location>
</feature>
<comment type="similarity">
    <text evidence="15">Belongs to the intermediate filament family.</text>
</comment>
<reference evidence="21" key="1">
    <citation type="journal article" date="2013" name="Nat. Genet.">
        <title>The draft genomes of soft-shell turtle and green sea turtle yield insights into the development and evolution of the turtle-specific body plan.</title>
        <authorList>
            <person name="Wang Z."/>
            <person name="Pascual-Anaya J."/>
            <person name="Zadissa A."/>
            <person name="Li W."/>
            <person name="Niimura Y."/>
            <person name="Huang Z."/>
            <person name="Li C."/>
            <person name="White S."/>
            <person name="Xiong Z."/>
            <person name="Fang D."/>
            <person name="Wang B."/>
            <person name="Ming Y."/>
            <person name="Chen Y."/>
            <person name="Zheng Y."/>
            <person name="Kuraku S."/>
            <person name="Pignatelli M."/>
            <person name="Herrero J."/>
            <person name="Beal K."/>
            <person name="Nozawa M."/>
            <person name="Li Q."/>
            <person name="Wang J."/>
            <person name="Zhang H."/>
            <person name="Yu L."/>
            <person name="Shigenobu S."/>
            <person name="Wang J."/>
            <person name="Liu J."/>
            <person name="Flicek P."/>
            <person name="Searle S."/>
            <person name="Wang J."/>
            <person name="Kuratani S."/>
            <person name="Yin Y."/>
            <person name="Aken B."/>
            <person name="Zhang G."/>
            <person name="Irie N."/>
        </authorList>
    </citation>
    <scope>NUCLEOTIDE SEQUENCE [LARGE SCALE GENOMIC DNA]</scope>
</reference>
<feature type="DNA-binding region" description="HMG box" evidence="14">
    <location>
        <begin position="984"/>
        <end position="1052"/>
    </location>
</feature>
<keyword evidence="21" id="KW-1185">Reference proteome</keyword>
<dbReference type="InterPro" id="IPR036910">
    <property type="entry name" value="HMG_box_dom_sf"/>
</dbReference>
<dbReference type="EMBL" id="KB535131">
    <property type="protein sequence ID" value="EMP33855.1"/>
    <property type="molecule type" value="Genomic_DNA"/>
</dbReference>
<dbReference type="PANTHER" id="PTHR23239:SF207">
    <property type="entry name" value="KERATIN, TYPE I CYTOSKELETAL 24"/>
    <property type="match status" value="1"/>
</dbReference>
<dbReference type="PROSITE" id="PS50118">
    <property type="entry name" value="HMG_BOX_2"/>
    <property type="match status" value="1"/>
</dbReference>
<dbReference type="CDD" id="cd21983">
    <property type="entry name" value="HMG-box_SMARCE1"/>
    <property type="match status" value="1"/>
</dbReference>
<keyword evidence="3" id="KW-0597">Phosphoprotein</keyword>
<evidence type="ECO:0000256" key="7">
    <source>
        <dbReference type="ARBA" id="ARBA00022853"/>
    </source>
</evidence>
<keyword evidence="10 14" id="KW-0238">DNA-binding</keyword>
<keyword evidence="8" id="KW-0524">Neurogenesis</keyword>
<feature type="domain" description="IF rod" evidence="19">
    <location>
        <begin position="1"/>
        <end position="213"/>
    </location>
</feature>
<gene>
    <name evidence="20" type="ORF">UY3_09149</name>
</gene>
<feature type="compositionally biased region" description="Polar residues" evidence="17">
    <location>
        <begin position="1271"/>
        <end position="1281"/>
    </location>
</feature>
<dbReference type="InterPro" id="IPR018039">
    <property type="entry name" value="IF_conserved"/>
</dbReference>
<evidence type="ECO:0000256" key="5">
    <source>
        <dbReference type="ARBA" id="ARBA00022754"/>
    </source>
</evidence>
<accession>M7BE66</accession>
<evidence type="ECO:0000256" key="9">
    <source>
        <dbReference type="ARBA" id="ARBA00023054"/>
    </source>
</evidence>
<dbReference type="Gene3D" id="1.10.30.10">
    <property type="entry name" value="High mobility group box domain"/>
    <property type="match status" value="1"/>
</dbReference>
<evidence type="ECO:0000313" key="20">
    <source>
        <dbReference type="EMBL" id="EMP33855.1"/>
    </source>
</evidence>
<feature type="coiled-coil region" evidence="16">
    <location>
        <begin position="502"/>
        <end position="622"/>
    </location>
</feature>
<keyword evidence="11 14" id="KW-0539">Nucleus</keyword>
<evidence type="ECO:0000256" key="15">
    <source>
        <dbReference type="RuleBase" id="RU000685"/>
    </source>
</evidence>
<evidence type="ECO:0000256" key="12">
    <source>
        <dbReference type="ARBA" id="ARBA00067740"/>
    </source>
</evidence>
<feature type="compositionally biased region" description="Polar residues" evidence="17">
    <location>
        <begin position="1301"/>
        <end position="1313"/>
    </location>
</feature>
<feature type="domain" description="IF rod" evidence="19">
    <location>
        <begin position="330"/>
        <end position="644"/>
    </location>
</feature>
<feature type="region of interest" description="Disordered" evidence="17">
    <location>
        <begin position="1214"/>
        <end position="1330"/>
    </location>
</feature>
<evidence type="ECO:0000256" key="4">
    <source>
        <dbReference type="ARBA" id="ARBA00022744"/>
    </source>
</evidence>
<dbReference type="Pfam" id="PF00038">
    <property type="entry name" value="Filament"/>
    <property type="match status" value="3"/>
</dbReference>
<dbReference type="GO" id="GO:0005198">
    <property type="term" value="F:structural molecule activity"/>
    <property type="evidence" value="ECO:0007669"/>
    <property type="project" value="InterPro"/>
</dbReference>
<dbReference type="SMART" id="SM01391">
    <property type="entry name" value="Filament"/>
    <property type="match status" value="2"/>
</dbReference>
<sequence length="1330" mass="150285">MGLGEAGVLVLDGVALEVEQVGPSITSVMVLLVLQAEMVDFSQIIAATVDNARIILQIDNARLAAADFRPKYENEIYLHQSVEADINGLRKVLDEITLAKSDLEMQSENLNEEQAYLKKNHEEEMKSLQSTISGDANVEINATPGIGVTTLLNKMRAEYEALTEQNRKDAEAWFSEKSKEFNVQINFSAEETSTNKRQITELKRTLQALEIELKSQLVLKSQQLTDYFDYAAKNIKEDCCSKKLPLGTEEDGKPIKVYRNIFQSPGSGLGRGAGGGFGGGYSGGFGSVSVGGGYGNAYRSSSFGGLGSGYSGGFSGAFGGADGSLLSGGEKETMQNLNDRLANYLDMVRALEEANTDLEHKIRLWYEKHDPAAAGLRCDYSKYYQIIEDLKNQIISATIDNAKIVLQIDNAKLAADDFRLKYENELFLYQSIEADINSLRRVLDDLTMTRSNLEAQLESLTEELVYLKKNHEEERKSFQHGSTGEVNVEINAAPGVDLTKILNDMRAQYESLAEQNRREAEEQFNKMSQQLQQQIYDDAGAADSARHEITEIKRTLQTLDIELQALLAKKCSLEGTLAETEGNYSTQLSQIQLQISNLEEQLKQIRSEMECQNAEYEQLLGIKTHLEMEIETYRRLLDGEGGQCRLCSSWLILSIRFPLVKVEDGSRMELSQLLNEIRANYEMLITRNQIETVLSTRTQLEEATSERMDKDEEALKAARAELSEARRQWHHMQIEIESLQAVERGLESCLHATEQQYQMQLQNLKAEIEGLEKELQQVRRGIEEQLQEHEILLNTKMRLEQEIATYRSLLEKEENRFHCSTPDRKDDRKPTTSKTAFIPPSTGAVKKHEDEKVEKLTKQAILNGSVVKESAEAHGTIQTEKVDEVIKEWEGSFFKDNPHLRKKSVSLRFDLHLAATDDGCLQTKQNNLPDIEVRLQMPSTPGFVGYNPYSHLAYNNYRLGGNPGTNSRVTASSGITIPKPPKPPDKPLMPYMRYSRKVWDQVKASNPDLKLWEIGKIIGGMWRDLTDEEKQEYLNEYEAEKIEYNESMKAYHNSPAYLAYINAKSRAEAALEEESRQRQSRMEKGEPYMSIQPAEDPDDYDDGFSMKHTATARFQRNHRLISEILSESVVPDVRSVVTTARMQVLKRQVQSLMVHQRKLEAELLQIEERHQEKKRKFLESTESFNNELKRLCSLKVEVDMEKIAAEIAQAEEQARKRQEEREKEAAEQAERSQTNAAPEEEQAVNKTEEKKEEESTPMETEEAHPEETTESQQNGEEGTSTPEDKESGQEGVDSAAEEGTSDSNTGSESNSATVEEPPADPTPEESEKKE</sequence>
<dbReference type="Gene3D" id="1.20.5.1160">
    <property type="entry name" value="Vasodilator-stimulated phosphoprotein"/>
    <property type="match status" value="2"/>
</dbReference>
<organism evidence="20 21">
    <name type="scientific">Chelonia mydas</name>
    <name type="common">Green sea-turtle</name>
    <name type="synonym">Chelonia agassizi</name>
    <dbReference type="NCBI Taxonomy" id="8469"/>
    <lineage>
        <taxon>Eukaryota</taxon>
        <taxon>Metazoa</taxon>
        <taxon>Chordata</taxon>
        <taxon>Craniata</taxon>
        <taxon>Vertebrata</taxon>
        <taxon>Euteleostomi</taxon>
        <taxon>Archelosauria</taxon>
        <taxon>Testudinata</taxon>
        <taxon>Testudines</taxon>
        <taxon>Cryptodira</taxon>
        <taxon>Durocryptodira</taxon>
        <taxon>Americhelydia</taxon>
        <taxon>Chelonioidea</taxon>
        <taxon>Cheloniidae</taxon>
        <taxon>Chelonia</taxon>
    </lineage>
</organism>
<dbReference type="Proteomes" id="UP000031443">
    <property type="component" value="Unassembled WGS sequence"/>
</dbReference>
<feature type="compositionally biased region" description="Basic and acidic residues" evidence="17">
    <location>
        <begin position="1214"/>
        <end position="1230"/>
    </location>
</feature>
<keyword evidence="6" id="KW-0832">Ubl conjugation</keyword>
<feature type="domain" description="IF rod" evidence="19">
    <location>
        <begin position="669"/>
        <end position="817"/>
    </location>
</feature>
<protein>
    <recommendedName>
        <fullName evidence="12">SWI/SNF-related matrix-associated actin-dependent regulator of chromatin subfamily E member 1</fullName>
    </recommendedName>
    <alternativeName>
        <fullName evidence="13">BRG1-associated factor 57</fullName>
    </alternativeName>
</protein>
<dbReference type="Pfam" id="PF00505">
    <property type="entry name" value="HMG_box"/>
    <property type="match status" value="1"/>
</dbReference>
<evidence type="ECO:0000256" key="10">
    <source>
        <dbReference type="ARBA" id="ARBA00023125"/>
    </source>
</evidence>
<dbReference type="SMART" id="SM00398">
    <property type="entry name" value="HMG"/>
    <property type="match status" value="1"/>
</dbReference>
<dbReference type="GO" id="GO:0006325">
    <property type="term" value="P:chromatin organization"/>
    <property type="evidence" value="ECO:0007669"/>
    <property type="project" value="UniProtKB-KW"/>
</dbReference>
<dbReference type="PROSITE" id="PS00226">
    <property type="entry name" value="IF_ROD_1"/>
    <property type="match status" value="2"/>
</dbReference>
<keyword evidence="4" id="KW-0416">Keratin</keyword>
<proteinExistence type="inferred from homology"/>
<evidence type="ECO:0000313" key="21">
    <source>
        <dbReference type="Proteomes" id="UP000031443"/>
    </source>
</evidence>
<feature type="domain" description="HMG box" evidence="18">
    <location>
        <begin position="984"/>
        <end position="1052"/>
    </location>
</feature>
<evidence type="ECO:0000256" key="3">
    <source>
        <dbReference type="ARBA" id="ARBA00022553"/>
    </source>
</evidence>
<evidence type="ECO:0000256" key="16">
    <source>
        <dbReference type="SAM" id="Coils"/>
    </source>
</evidence>
<evidence type="ECO:0000256" key="8">
    <source>
        <dbReference type="ARBA" id="ARBA00022902"/>
    </source>
</evidence>
<dbReference type="Gene3D" id="1.20.5.170">
    <property type="match status" value="2"/>
</dbReference>
<feature type="coiled-coil region" evidence="16">
    <location>
        <begin position="754"/>
        <end position="816"/>
    </location>
</feature>
<evidence type="ECO:0000256" key="6">
    <source>
        <dbReference type="ARBA" id="ARBA00022843"/>
    </source>
</evidence>
<dbReference type="InterPro" id="IPR002957">
    <property type="entry name" value="Keratin_I"/>
</dbReference>
<dbReference type="GO" id="GO:0045109">
    <property type="term" value="P:intermediate filament organization"/>
    <property type="evidence" value="ECO:0007669"/>
    <property type="project" value="TreeGrafter"/>
</dbReference>
<dbReference type="GO" id="GO:0005634">
    <property type="term" value="C:nucleus"/>
    <property type="evidence" value="ECO:0007669"/>
    <property type="project" value="UniProtKB-UniRule"/>
</dbReference>
<feature type="coiled-coil region" evidence="16">
    <location>
        <begin position="334"/>
        <end position="368"/>
    </location>
</feature>
<dbReference type="GO" id="GO:0005882">
    <property type="term" value="C:intermediate filament"/>
    <property type="evidence" value="ECO:0007669"/>
    <property type="project" value="UniProtKB-KW"/>
</dbReference>
<dbReference type="Gene3D" id="1.20.5.500">
    <property type="entry name" value="Single helix bin"/>
    <property type="match status" value="3"/>
</dbReference>
<evidence type="ECO:0000256" key="11">
    <source>
        <dbReference type="ARBA" id="ARBA00023242"/>
    </source>
</evidence>
<evidence type="ECO:0000256" key="13">
    <source>
        <dbReference type="ARBA" id="ARBA00079499"/>
    </source>
</evidence>
<dbReference type="FunFam" id="1.20.5.1160:FF:000002">
    <property type="entry name" value="Type I keratin 10"/>
    <property type="match status" value="1"/>
</dbReference>
<dbReference type="FunFam" id="1.10.30.10:FF:000011">
    <property type="entry name" value="Putative SWI/SNF-related matrix-associated actin-dependent regulator of chromatin subfamily E member 1"/>
    <property type="match status" value="1"/>
</dbReference>
<evidence type="ECO:0000259" key="19">
    <source>
        <dbReference type="PROSITE" id="PS51842"/>
    </source>
</evidence>
<dbReference type="InterPro" id="IPR009071">
    <property type="entry name" value="HMG_box_dom"/>
</dbReference>